<keyword evidence="1" id="KW-0012">Acyltransferase</keyword>
<evidence type="ECO:0000313" key="2">
    <source>
        <dbReference type="Proteomes" id="UP000829420"/>
    </source>
</evidence>
<gene>
    <name evidence="1" type="ORF">MNY70_08860</name>
</gene>
<dbReference type="EMBL" id="CP093255">
    <property type="protein sequence ID" value="UNH37646.1"/>
    <property type="molecule type" value="Genomic_DNA"/>
</dbReference>
<protein>
    <submittedName>
        <fullName evidence="1">GNAT family N-acetyltransferase</fullName>
        <ecNumber evidence="1">2.3.1.-</ecNumber>
    </submittedName>
</protein>
<reference evidence="1" key="1">
    <citation type="submission" date="2022-03" db="EMBL/GenBank/DDBJ databases">
        <title>ESBL-producing Moellerella wisconsensis and Escherichia marmotae isolated from wild game meat.</title>
        <authorList>
            <person name="Biggel M."/>
        </authorList>
    </citation>
    <scope>NUCLEOTIDE SEQUENCE</scope>
    <source>
        <strain evidence="1">W1</strain>
    </source>
</reference>
<sequence>MTESITESIAEPLLKLHQQRLIYGQRQLIVLSGQSEWIERQLNEITSALNGDWITLSPHLAGATLPSKATVLLGREFLHGIFDAQSGCYAESLAILAGTLKAGSVLILCIPEWDAWPLQPDSDSLRWNEAHGMIATPHFVAHLQQSLCNDPDVLIWRENQPYILPTLTPAVPWCAPQGQATLQQQQILSTLLAAERGTWGIIAARGRGKSALAGMLIEQWPGSCWCCAPAKITTSVMNQFTHKAPRFWSVDSLLAYCLAGGEIEADWLIIDEAAAIPGPQLKQLTAYFPRCLLITTVEGYEGTGRGFLLKLCASLTDFQALTLTAPIRWAPNDPLERWLNKALLLDEKQPDCRTIDVPDQIQSITQRQFIDSPPLLEGFYGLLTSAHYRTSPLDLRRLLDAQNMFFMVSKRQQQIIGALWAVDEGNLSSMLSWQIWAGLRRPRGNLVAQSLAAHSYFPLASQLRSRRVSRIAVDILYRRQGIGLALLNQLAKQSACQQLDYLSVSFGFTPELYHFWRRAGYRLVRLGSHKEASSGCFVAMMILPLSASARQCFQRAEYMLQRDVYWRKDRQQLGLITGNDQIVNEQSEYEQSEYKQSEYKQSEYDQRLIDEDWQELAGFAYTHRSLAASYFAICRFLATTNGELPILRLYCEQHLSLPVICQQLKIAGQKQGLTQARAELAAALEQQQPQRMNYWRELITTFYR</sequence>
<name>A0ACD3Y6D4_9GAMM</name>
<evidence type="ECO:0000313" key="1">
    <source>
        <dbReference type="EMBL" id="UNH37646.1"/>
    </source>
</evidence>
<organism evidence="1 2">
    <name type="scientific">Moellerella wisconsensis</name>
    <dbReference type="NCBI Taxonomy" id="158849"/>
    <lineage>
        <taxon>Bacteria</taxon>
        <taxon>Pseudomonadati</taxon>
        <taxon>Pseudomonadota</taxon>
        <taxon>Gammaproteobacteria</taxon>
        <taxon>Enterobacterales</taxon>
        <taxon>Morganellaceae</taxon>
        <taxon>Moellerella</taxon>
    </lineage>
</organism>
<proteinExistence type="predicted"/>
<keyword evidence="2" id="KW-1185">Reference proteome</keyword>
<dbReference type="Proteomes" id="UP000829420">
    <property type="component" value="Chromosome"/>
</dbReference>
<dbReference type="EC" id="2.3.1.-" evidence="1"/>
<accession>A0ACD3Y6D4</accession>
<keyword evidence="1" id="KW-0808">Transferase</keyword>